<keyword evidence="1" id="KW-1133">Transmembrane helix</keyword>
<evidence type="ECO:0000256" key="1">
    <source>
        <dbReference type="SAM" id="Phobius"/>
    </source>
</evidence>
<organism evidence="2 3">
    <name type="scientific">Sphingobacterium micropteri</name>
    <dbReference type="NCBI Taxonomy" id="2763501"/>
    <lineage>
        <taxon>Bacteria</taxon>
        <taxon>Pseudomonadati</taxon>
        <taxon>Bacteroidota</taxon>
        <taxon>Sphingobacteriia</taxon>
        <taxon>Sphingobacteriales</taxon>
        <taxon>Sphingobacteriaceae</taxon>
        <taxon>Sphingobacterium</taxon>
    </lineage>
</organism>
<keyword evidence="1" id="KW-0812">Transmembrane</keyword>
<dbReference type="Proteomes" id="UP000602759">
    <property type="component" value="Unassembled WGS sequence"/>
</dbReference>
<dbReference type="Pfam" id="PF20365">
    <property type="entry name" value="DUF6660"/>
    <property type="match status" value="1"/>
</dbReference>
<accession>A0ABR7YUR5</accession>
<evidence type="ECO:0008006" key="4">
    <source>
        <dbReference type="Google" id="ProtNLM"/>
    </source>
</evidence>
<evidence type="ECO:0000313" key="3">
    <source>
        <dbReference type="Proteomes" id="UP000602759"/>
    </source>
</evidence>
<gene>
    <name evidence="2" type="ORF">H8B06_19565</name>
</gene>
<sequence length="127" mass="14784">MQWHCTTFLLTLQSSMKVFSSIMALYMMVLFIIPCADMYEKEVFHQHEHSTEIAHEDSHDHPETTDMCSPFCFCGCCGIVSGVVLQWSTFNIGKIISFDLPKPKVYYKYVFIPRYFGEIWQPPKINA</sequence>
<name>A0ABR7YUR5_9SPHI</name>
<comment type="caution">
    <text evidence="2">The sequence shown here is derived from an EMBL/GenBank/DDBJ whole genome shotgun (WGS) entry which is preliminary data.</text>
</comment>
<evidence type="ECO:0000313" key="2">
    <source>
        <dbReference type="EMBL" id="MBD1435027.1"/>
    </source>
</evidence>
<protein>
    <recommendedName>
        <fullName evidence="4">DUF2946 domain-containing protein</fullName>
    </recommendedName>
</protein>
<keyword evidence="1" id="KW-0472">Membrane</keyword>
<dbReference type="EMBL" id="JACOIK010000018">
    <property type="protein sequence ID" value="MBD1435027.1"/>
    <property type="molecule type" value="Genomic_DNA"/>
</dbReference>
<proteinExistence type="predicted"/>
<keyword evidence="3" id="KW-1185">Reference proteome</keyword>
<feature type="transmembrane region" description="Helical" evidence="1">
    <location>
        <begin position="18"/>
        <end position="36"/>
    </location>
</feature>
<reference evidence="2 3" key="1">
    <citation type="submission" date="2020-08" db="EMBL/GenBank/DDBJ databases">
        <title>Sphingobacterium sp. DN00404 isolated from aquaculture water.</title>
        <authorList>
            <person name="Zhang M."/>
        </authorList>
    </citation>
    <scope>NUCLEOTIDE SEQUENCE [LARGE SCALE GENOMIC DNA]</scope>
    <source>
        <strain evidence="2 3">DN00404</strain>
    </source>
</reference>
<dbReference type="InterPro" id="IPR046601">
    <property type="entry name" value="DUF6660"/>
</dbReference>